<name>L0KZW9_METHD</name>
<feature type="transmembrane region" description="Helical" evidence="1">
    <location>
        <begin position="173"/>
        <end position="192"/>
    </location>
</feature>
<accession>L0KZW9</accession>
<keyword evidence="1" id="KW-0472">Membrane</keyword>
<organism evidence="2 3">
    <name type="scientific">Methanomethylovorans hollandica (strain DSM 15978 / NBRC 107637 / DMS1)</name>
    <dbReference type="NCBI Taxonomy" id="867904"/>
    <lineage>
        <taxon>Archaea</taxon>
        <taxon>Methanobacteriati</taxon>
        <taxon>Methanobacteriota</taxon>
        <taxon>Stenosarchaea group</taxon>
        <taxon>Methanomicrobia</taxon>
        <taxon>Methanosarcinales</taxon>
        <taxon>Methanosarcinaceae</taxon>
        <taxon>Methanomethylovorans</taxon>
    </lineage>
</organism>
<dbReference type="KEGG" id="mhz:Metho_1441"/>
<dbReference type="STRING" id="867904.Metho_1441"/>
<keyword evidence="3" id="KW-1185">Reference proteome</keyword>
<protein>
    <submittedName>
        <fullName evidence="2">H+/gluconate symporter family protein</fullName>
    </submittedName>
</protein>
<dbReference type="PANTHER" id="PTHR30354:SF11">
    <property type="entry name" value="PERMEASE"/>
    <property type="match status" value="1"/>
</dbReference>
<evidence type="ECO:0000313" key="2">
    <source>
        <dbReference type="EMBL" id="AGB49648.1"/>
    </source>
</evidence>
<feature type="transmembrane region" description="Helical" evidence="1">
    <location>
        <begin position="283"/>
        <end position="304"/>
    </location>
</feature>
<dbReference type="GO" id="GO:0015128">
    <property type="term" value="F:gluconate transmembrane transporter activity"/>
    <property type="evidence" value="ECO:0007669"/>
    <property type="project" value="InterPro"/>
</dbReference>
<sequence length="421" mass="45365">MEPMLIFLFALLIVLILTTYVRLHPFLSLVITSLLIGIMAGRPEEALNTMSFGMGKVFAQFAIIITAGSILGIVLEKTGGMDVIASDLIRVSKRPLLALNILGFLFAVPFMCSILAYVVFAPLAKDFSLKLKIPAGIPATSLVLGTLASFGLLYPSPVVLSAASEMHADIAKVFFIGLMIAFPISLLGYRYASRSTKIKEHDYVLQAESLQKASKSRLAAYLPIGLPILLILAGTFLTHPLISFIGNPNVALLIGVLLCLVLSRSYGKELHEWVEKAIRRSGIVLLDLCAGGALGATFTMTGAGEALGKMFLDLAFPALLIPFLVAVAVQTVQGSRVVTMLIAPALIIPILPQLGLPVEISLLSMACGTFLISHVNDPFFWIFRDLAELETSEALRYYTFGGILMGLTGLLLLGCVYWIAF</sequence>
<dbReference type="EMBL" id="CP003362">
    <property type="protein sequence ID" value="AGB49648.1"/>
    <property type="molecule type" value="Genomic_DNA"/>
</dbReference>
<dbReference type="OrthoDB" id="99138at2157"/>
<feature type="transmembrane region" description="Helical" evidence="1">
    <location>
        <begin position="57"/>
        <end position="75"/>
    </location>
</feature>
<dbReference type="GO" id="GO:0005886">
    <property type="term" value="C:plasma membrane"/>
    <property type="evidence" value="ECO:0007669"/>
    <property type="project" value="TreeGrafter"/>
</dbReference>
<dbReference type="AlphaFoldDB" id="L0KZW9"/>
<feature type="transmembrane region" description="Helical" evidence="1">
    <location>
        <begin position="337"/>
        <end position="356"/>
    </location>
</feature>
<feature type="transmembrane region" description="Helical" evidence="1">
    <location>
        <begin position="6"/>
        <end position="36"/>
    </location>
</feature>
<dbReference type="Proteomes" id="UP000010866">
    <property type="component" value="Chromosome"/>
</dbReference>
<dbReference type="InterPro" id="IPR003474">
    <property type="entry name" value="Glcn_transporter"/>
</dbReference>
<feature type="transmembrane region" description="Helical" evidence="1">
    <location>
        <begin position="395"/>
        <end position="420"/>
    </location>
</feature>
<proteinExistence type="predicted"/>
<keyword evidence="1" id="KW-1133">Transmembrane helix</keyword>
<reference evidence="3" key="1">
    <citation type="submission" date="2012-02" db="EMBL/GenBank/DDBJ databases">
        <title>Complete sequence of chromosome of Methanomethylovorans hollandica DSM 15978.</title>
        <authorList>
            <person name="Lucas S."/>
            <person name="Copeland A."/>
            <person name="Lapidus A."/>
            <person name="Glavina del Rio T."/>
            <person name="Dalin E."/>
            <person name="Tice H."/>
            <person name="Bruce D."/>
            <person name="Goodwin L."/>
            <person name="Pitluck S."/>
            <person name="Peters L."/>
            <person name="Mikhailova N."/>
            <person name="Held B."/>
            <person name="Kyrpides N."/>
            <person name="Mavromatis K."/>
            <person name="Ivanova N."/>
            <person name="Brettin T."/>
            <person name="Detter J.C."/>
            <person name="Han C."/>
            <person name="Larimer F."/>
            <person name="Land M."/>
            <person name="Hauser L."/>
            <person name="Markowitz V."/>
            <person name="Cheng J.-F."/>
            <person name="Hugenholtz P."/>
            <person name="Woyke T."/>
            <person name="Wu D."/>
            <person name="Spring S."/>
            <person name="Schroeder M."/>
            <person name="Brambilla E."/>
            <person name="Klenk H.-P."/>
            <person name="Eisen J.A."/>
        </authorList>
    </citation>
    <scope>NUCLEOTIDE SEQUENCE [LARGE SCALE GENOMIC DNA]</scope>
    <source>
        <strain evidence="3">DSM 15978 / NBRC 107637 / DMS1</strain>
    </source>
</reference>
<evidence type="ECO:0000256" key="1">
    <source>
        <dbReference type="SAM" id="Phobius"/>
    </source>
</evidence>
<feature type="transmembrane region" description="Helical" evidence="1">
    <location>
        <begin position="244"/>
        <end position="262"/>
    </location>
</feature>
<feature type="transmembrane region" description="Helical" evidence="1">
    <location>
        <begin position="310"/>
        <end position="330"/>
    </location>
</feature>
<evidence type="ECO:0000313" key="3">
    <source>
        <dbReference type="Proteomes" id="UP000010866"/>
    </source>
</evidence>
<dbReference type="Pfam" id="PF02447">
    <property type="entry name" value="GntP_permease"/>
    <property type="match status" value="1"/>
</dbReference>
<dbReference type="RefSeq" id="WP_015324813.1">
    <property type="nucleotide sequence ID" value="NC_019977.1"/>
</dbReference>
<gene>
    <name evidence="2" type="ordered locus">Metho_1441</name>
</gene>
<dbReference type="HOGENOM" id="CLU_027949_0_2_2"/>
<feature type="transmembrane region" description="Helical" evidence="1">
    <location>
        <begin position="95"/>
        <end position="121"/>
    </location>
</feature>
<feature type="transmembrane region" description="Helical" evidence="1">
    <location>
        <begin position="218"/>
        <end position="238"/>
    </location>
</feature>
<keyword evidence="1" id="KW-0812">Transmembrane</keyword>
<dbReference type="PANTHER" id="PTHR30354">
    <property type="entry name" value="GNT FAMILY GLUCONATE TRANSPORTER"/>
    <property type="match status" value="1"/>
</dbReference>
<dbReference type="GeneID" id="14407250"/>